<gene>
    <name evidence="1" type="ORF">PGQ11_009279</name>
</gene>
<organism evidence="1 2">
    <name type="scientific">Apiospora arundinis</name>
    <dbReference type="NCBI Taxonomy" id="335852"/>
    <lineage>
        <taxon>Eukaryota</taxon>
        <taxon>Fungi</taxon>
        <taxon>Dikarya</taxon>
        <taxon>Ascomycota</taxon>
        <taxon>Pezizomycotina</taxon>
        <taxon>Sordariomycetes</taxon>
        <taxon>Xylariomycetidae</taxon>
        <taxon>Amphisphaeriales</taxon>
        <taxon>Apiosporaceae</taxon>
        <taxon>Apiospora</taxon>
    </lineage>
</organism>
<name>A0ABR2IHP8_9PEZI</name>
<dbReference type="Proteomes" id="UP001390339">
    <property type="component" value="Unassembled WGS sequence"/>
</dbReference>
<evidence type="ECO:0000313" key="2">
    <source>
        <dbReference type="Proteomes" id="UP001390339"/>
    </source>
</evidence>
<comment type="caution">
    <text evidence="1">The sequence shown here is derived from an EMBL/GenBank/DDBJ whole genome shotgun (WGS) entry which is preliminary data.</text>
</comment>
<keyword evidence="2" id="KW-1185">Reference proteome</keyword>
<reference evidence="1 2" key="1">
    <citation type="journal article" date="2024" name="IMA Fungus">
        <title>Apiospora arundinis, a panoply of carbohydrate-active enzymes and secondary metabolites.</title>
        <authorList>
            <person name="Sorensen T."/>
            <person name="Petersen C."/>
            <person name="Muurmann A.T."/>
            <person name="Christiansen J.V."/>
            <person name="Brundto M.L."/>
            <person name="Overgaard C.K."/>
            <person name="Boysen A.T."/>
            <person name="Wollenberg R.D."/>
            <person name="Larsen T.O."/>
            <person name="Sorensen J.L."/>
            <person name="Nielsen K.L."/>
            <person name="Sondergaard T.E."/>
        </authorList>
    </citation>
    <scope>NUCLEOTIDE SEQUENCE [LARGE SCALE GENOMIC DNA]</scope>
    <source>
        <strain evidence="1 2">AAU 773</strain>
    </source>
</reference>
<sequence>MRYTGAARRFLALSTPTIYEYGKPLAHIRTGNEGRLDFFGGEFQPNLYRPVENRNFESLD</sequence>
<protein>
    <submittedName>
        <fullName evidence="1">Uncharacterized protein</fullName>
    </submittedName>
</protein>
<dbReference type="EMBL" id="JAPCWZ010000005">
    <property type="protein sequence ID" value="KAK8863044.1"/>
    <property type="molecule type" value="Genomic_DNA"/>
</dbReference>
<accession>A0ABR2IHP8</accession>
<evidence type="ECO:0000313" key="1">
    <source>
        <dbReference type="EMBL" id="KAK8863044.1"/>
    </source>
</evidence>
<proteinExistence type="predicted"/>